<dbReference type="InterPro" id="IPR036397">
    <property type="entry name" value="RNaseH_sf"/>
</dbReference>
<organism evidence="3 4">
    <name type="scientific">Plantactinospora alkalitolerans</name>
    <dbReference type="NCBI Taxonomy" id="2789879"/>
    <lineage>
        <taxon>Bacteria</taxon>
        <taxon>Bacillati</taxon>
        <taxon>Actinomycetota</taxon>
        <taxon>Actinomycetes</taxon>
        <taxon>Micromonosporales</taxon>
        <taxon>Micromonosporaceae</taxon>
        <taxon>Plantactinospora</taxon>
    </lineage>
</organism>
<dbReference type="InterPro" id="IPR038717">
    <property type="entry name" value="Tc1-like_DDE_dom"/>
</dbReference>
<dbReference type="EMBL" id="JADPUN010000212">
    <property type="protein sequence ID" value="MBF9131903.1"/>
    <property type="molecule type" value="Genomic_DNA"/>
</dbReference>
<name>A0ABS0H109_9ACTN</name>
<dbReference type="InterPro" id="IPR047655">
    <property type="entry name" value="Transpos_IS630-like"/>
</dbReference>
<accession>A0ABS0H109</accession>
<feature type="domain" description="Tc1-like transposase DDE" evidence="2">
    <location>
        <begin position="193"/>
        <end position="326"/>
    </location>
</feature>
<reference evidence="3 4" key="1">
    <citation type="submission" date="2020-11" db="EMBL/GenBank/DDBJ databases">
        <title>A novel isolate from a Black sea contaminated sediment with potential to produce alkanes: Plantactinospora alkalitolerans sp. nov.</title>
        <authorList>
            <person name="Carro L."/>
            <person name="Veyisoglu A."/>
            <person name="Guven K."/>
            <person name="Schumann P."/>
            <person name="Klenk H.-P."/>
            <person name="Sahin N."/>
        </authorList>
    </citation>
    <scope>NUCLEOTIDE SEQUENCE [LARGE SCALE GENOMIC DNA]</scope>
    <source>
        <strain evidence="3 4">S1510</strain>
    </source>
</reference>
<protein>
    <submittedName>
        <fullName evidence="3">IS630 family transposase</fullName>
    </submittedName>
</protein>
<comment type="caution">
    <text evidence="3">The sequence shown here is derived from an EMBL/GenBank/DDBJ whole genome shotgun (WGS) entry which is preliminary data.</text>
</comment>
<dbReference type="Pfam" id="PF13358">
    <property type="entry name" value="DDE_3"/>
    <property type="match status" value="1"/>
</dbReference>
<dbReference type="InterPro" id="IPR012337">
    <property type="entry name" value="RNaseH-like_sf"/>
</dbReference>
<dbReference type="InterPro" id="IPR009057">
    <property type="entry name" value="Homeodomain-like_sf"/>
</dbReference>
<feature type="compositionally biased region" description="Low complexity" evidence="1">
    <location>
        <begin position="194"/>
        <end position="203"/>
    </location>
</feature>
<sequence>MRLPPLVVTDEDRVVLEGVTRSRTAAARDVQRAWIVLLAAQGWSNREIGVRVGLHYNQVAVWRGRYRDEGMAGLVDTGRPGRPPVYGADDVILLVKTATETPPAPASRWTMEALARRLNEAGVTISASQVWRICQGLDLKPWQYESWMTSHDPDFWVKAADVCGLYVDPPVNAVVWSVDEKTGMRARSRVNPTRPAQPAAGSRPGRRARREFEYRRHGTAVLYAGLNVHDGQVAAWVTDSTRADNFIAFLTDLVETTPNGLELHCIVDNLSAHGTKAVQEFLDDNPHVFLHRTPTHASWLNQVELFFSILQRRLLRYGEFDSVDDLATKVIAFINDYNKRATPFRWTYDGRPLQAA</sequence>
<keyword evidence="4" id="KW-1185">Reference proteome</keyword>
<dbReference type="Proteomes" id="UP000638560">
    <property type="component" value="Unassembled WGS sequence"/>
</dbReference>
<dbReference type="Pfam" id="PF13565">
    <property type="entry name" value="HTH_32"/>
    <property type="match status" value="1"/>
</dbReference>
<dbReference type="SUPFAM" id="SSF46689">
    <property type="entry name" value="Homeodomain-like"/>
    <property type="match status" value="1"/>
</dbReference>
<dbReference type="NCBIfam" id="NF033545">
    <property type="entry name" value="transpos_IS630"/>
    <property type="match status" value="1"/>
</dbReference>
<dbReference type="SUPFAM" id="SSF53098">
    <property type="entry name" value="Ribonuclease H-like"/>
    <property type="match status" value="1"/>
</dbReference>
<evidence type="ECO:0000313" key="3">
    <source>
        <dbReference type="EMBL" id="MBF9131903.1"/>
    </source>
</evidence>
<dbReference type="Gene3D" id="3.30.420.10">
    <property type="entry name" value="Ribonuclease H-like superfamily/Ribonuclease H"/>
    <property type="match status" value="1"/>
</dbReference>
<gene>
    <name evidence="3" type="ORF">I0C86_23480</name>
</gene>
<evidence type="ECO:0000259" key="2">
    <source>
        <dbReference type="Pfam" id="PF13358"/>
    </source>
</evidence>
<proteinExistence type="predicted"/>
<evidence type="ECO:0000256" key="1">
    <source>
        <dbReference type="SAM" id="MobiDB-lite"/>
    </source>
</evidence>
<feature type="region of interest" description="Disordered" evidence="1">
    <location>
        <begin position="186"/>
        <end position="209"/>
    </location>
</feature>
<evidence type="ECO:0000313" key="4">
    <source>
        <dbReference type="Proteomes" id="UP000638560"/>
    </source>
</evidence>